<dbReference type="GO" id="GO:0003955">
    <property type="term" value="F:NAD(P)H dehydrogenase (quinone) activity"/>
    <property type="evidence" value="ECO:0007669"/>
    <property type="project" value="TreeGrafter"/>
</dbReference>
<name>A0A2S0MEA5_9BURK</name>
<proteinExistence type="predicted"/>
<evidence type="ECO:0000313" key="7">
    <source>
        <dbReference type="Proteomes" id="UP000239709"/>
    </source>
</evidence>
<evidence type="ECO:0000256" key="2">
    <source>
        <dbReference type="ARBA" id="ARBA00022630"/>
    </source>
</evidence>
<dbReference type="OrthoDB" id="9767928at2"/>
<dbReference type="InterPro" id="IPR051169">
    <property type="entry name" value="NADH-Q_oxidoreductase"/>
</dbReference>
<sequence>MTVNSSRKHLVLVGAGRANLHVLKGLARQGSADMNVTLVAPQPYYIDPAMLPGYVAGDYALDEVRIALDPLVEASGVTYVAAHVHSLDATGRRIQLTSGDALPYDVLSVDAEPTLEREAVEHAMPGARRNALFVHPYEAFVQLWPQLQALAQERALQVAVIGGDLAAVELAMAVAQALNSPHGSRVSLISGDAPLLADQPAGLQRRVLSRLKAMHITVLQDRCVGLDGQAVELASGATLLCDAPLLALIAGTPAWLTQAGLQADEVGELVVNERLQSESHRQVFVVPPHAPPETGPVLEANLRTAMGGGNFKKAPVGPVRLRTVSCGDGHAIAAWGFLAIEGREVWNWKDRRDRRQLAALFTP</sequence>
<evidence type="ECO:0000313" key="6">
    <source>
        <dbReference type="EMBL" id="AVO34219.1"/>
    </source>
</evidence>
<dbReference type="GO" id="GO:0019646">
    <property type="term" value="P:aerobic electron transport chain"/>
    <property type="evidence" value="ECO:0007669"/>
    <property type="project" value="TreeGrafter"/>
</dbReference>
<dbReference type="SUPFAM" id="SSF51905">
    <property type="entry name" value="FAD/NAD(P)-binding domain"/>
    <property type="match status" value="2"/>
</dbReference>
<dbReference type="InterPro" id="IPR023753">
    <property type="entry name" value="FAD/NAD-binding_dom"/>
</dbReference>
<comment type="cofactor">
    <cofactor evidence="1">
        <name>FAD</name>
        <dbReference type="ChEBI" id="CHEBI:57692"/>
    </cofactor>
</comment>
<protein>
    <submittedName>
        <fullName evidence="6">Pyridine nucleotide-disulfide oxidoreductase</fullName>
    </submittedName>
</protein>
<keyword evidence="3" id="KW-0274">FAD</keyword>
<keyword evidence="7" id="KW-1185">Reference proteome</keyword>
<dbReference type="InterPro" id="IPR036188">
    <property type="entry name" value="FAD/NAD-bd_sf"/>
</dbReference>
<keyword evidence="2" id="KW-0285">Flavoprotein</keyword>
<keyword evidence="4" id="KW-0560">Oxidoreductase</keyword>
<dbReference type="Gene3D" id="3.50.50.100">
    <property type="match status" value="1"/>
</dbReference>
<reference evidence="6 7" key="1">
    <citation type="submission" date="2018-03" db="EMBL/GenBank/DDBJ databases">
        <title>Genome sequencing of Ottowia sp.</title>
        <authorList>
            <person name="Kim S.-J."/>
            <person name="Heo J."/>
            <person name="Kwon S.-W."/>
        </authorList>
    </citation>
    <scope>NUCLEOTIDE SEQUENCE [LARGE SCALE GENOMIC DNA]</scope>
    <source>
        <strain evidence="6 7">KADR8-3</strain>
    </source>
</reference>
<accession>A0A2S0MEA5</accession>
<evidence type="ECO:0000256" key="1">
    <source>
        <dbReference type="ARBA" id="ARBA00001974"/>
    </source>
</evidence>
<organism evidence="6 7">
    <name type="scientific">Ottowia oryzae</name>
    <dbReference type="NCBI Taxonomy" id="2109914"/>
    <lineage>
        <taxon>Bacteria</taxon>
        <taxon>Pseudomonadati</taxon>
        <taxon>Pseudomonadota</taxon>
        <taxon>Betaproteobacteria</taxon>
        <taxon>Burkholderiales</taxon>
        <taxon>Comamonadaceae</taxon>
        <taxon>Ottowia</taxon>
    </lineage>
</organism>
<dbReference type="PANTHER" id="PTHR42913">
    <property type="entry name" value="APOPTOSIS-INDUCING FACTOR 1"/>
    <property type="match status" value="1"/>
</dbReference>
<dbReference type="EMBL" id="CP027666">
    <property type="protein sequence ID" value="AVO34219.1"/>
    <property type="molecule type" value="Genomic_DNA"/>
</dbReference>
<dbReference type="KEGG" id="otk:C6570_08200"/>
<evidence type="ECO:0000259" key="5">
    <source>
        <dbReference type="Pfam" id="PF07992"/>
    </source>
</evidence>
<dbReference type="Proteomes" id="UP000239709">
    <property type="component" value="Chromosome"/>
</dbReference>
<evidence type="ECO:0000256" key="3">
    <source>
        <dbReference type="ARBA" id="ARBA00022827"/>
    </source>
</evidence>
<dbReference type="RefSeq" id="WP_106702774.1">
    <property type="nucleotide sequence ID" value="NZ_CP027666.1"/>
</dbReference>
<gene>
    <name evidence="6" type="ORF">C6570_08200</name>
</gene>
<dbReference type="PANTHER" id="PTHR42913:SF9">
    <property type="entry name" value="SLR1591 PROTEIN"/>
    <property type="match status" value="1"/>
</dbReference>
<dbReference type="Pfam" id="PF07992">
    <property type="entry name" value="Pyr_redox_2"/>
    <property type="match status" value="1"/>
</dbReference>
<evidence type="ECO:0000256" key="4">
    <source>
        <dbReference type="ARBA" id="ARBA00023002"/>
    </source>
</evidence>
<feature type="domain" description="FAD/NAD(P)-binding" evidence="5">
    <location>
        <begin position="9"/>
        <end position="286"/>
    </location>
</feature>
<dbReference type="AlphaFoldDB" id="A0A2S0MEA5"/>